<accession>A0ABT6C1Q6</accession>
<keyword evidence="1" id="KW-0812">Transmembrane</keyword>
<dbReference type="Pfam" id="PF06897">
    <property type="entry name" value="DUF1269"/>
    <property type="match status" value="1"/>
</dbReference>
<evidence type="ECO:0000256" key="1">
    <source>
        <dbReference type="SAM" id="Phobius"/>
    </source>
</evidence>
<keyword evidence="3" id="KW-1185">Reference proteome</keyword>
<feature type="transmembrane region" description="Helical" evidence="1">
    <location>
        <begin position="55"/>
        <end position="76"/>
    </location>
</feature>
<sequence>MATLTVWKFDTPGGADGAVTILEELTREETIVVHDAATVSWPDGKKKPKTRQLHGLAGTGALGGAFWGLLFGLIFFVPLLGAAVGAATGALSGSLADVGIDDQFINRARDEVTPGTSALFALTSDAVMDKVKAAFQEHEPSELLFTNLSGDQEKALREVFAE</sequence>
<keyword evidence="1" id="KW-0472">Membrane</keyword>
<protein>
    <submittedName>
        <fullName evidence="2">DUF1269 domain-containing protein</fullName>
    </submittedName>
</protein>
<dbReference type="Proteomes" id="UP001528912">
    <property type="component" value="Unassembled WGS sequence"/>
</dbReference>
<dbReference type="RefSeq" id="WP_277190459.1">
    <property type="nucleotide sequence ID" value="NZ_JAROAV010000001.1"/>
</dbReference>
<organism evidence="2 3">
    <name type="scientific">Luteipulveratus flavus</name>
    <dbReference type="NCBI Taxonomy" id="3031728"/>
    <lineage>
        <taxon>Bacteria</taxon>
        <taxon>Bacillati</taxon>
        <taxon>Actinomycetota</taxon>
        <taxon>Actinomycetes</taxon>
        <taxon>Micrococcales</taxon>
        <taxon>Dermacoccaceae</taxon>
        <taxon>Luteipulveratus</taxon>
    </lineage>
</organism>
<name>A0ABT6C1Q6_9MICO</name>
<reference evidence="2 3" key="1">
    <citation type="submission" date="2023-03" db="EMBL/GenBank/DDBJ databases">
        <title>YIM 133296 draft genome.</title>
        <authorList>
            <person name="Xiong L."/>
        </authorList>
    </citation>
    <scope>NUCLEOTIDE SEQUENCE [LARGE SCALE GENOMIC DNA]</scope>
    <source>
        <strain evidence="2 3">YIM 133296</strain>
    </source>
</reference>
<dbReference type="EMBL" id="JAROAV010000001">
    <property type="protein sequence ID" value="MDF8262702.1"/>
    <property type="molecule type" value="Genomic_DNA"/>
</dbReference>
<evidence type="ECO:0000313" key="3">
    <source>
        <dbReference type="Proteomes" id="UP001528912"/>
    </source>
</evidence>
<evidence type="ECO:0000313" key="2">
    <source>
        <dbReference type="EMBL" id="MDF8262702.1"/>
    </source>
</evidence>
<dbReference type="InterPro" id="IPR009200">
    <property type="entry name" value="DUF1269_membrane"/>
</dbReference>
<proteinExistence type="predicted"/>
<keyword evidence="1" id="KW-1133">Transmembrane helix</keyword>
<comment type="caution">
    <text evidence="2">The sequence shown here is derived from an EMBL/GenBank/DDBJ whole genome shotgun (WGS) entry which is preliminary data.</text>
</comment>
<gene>
    <name evidence="2" type="ORF">P4R38_00400</name>
</gene>